<dbReference type="HAMAP" id="MF_00409">
    <property type="entry name" value="LpxK"/>
    <property type="match status" value="1"/>
</dbReference>
<sequence>MQQLLRKIAFPFSLIYALVVYVRNLLYDIGFFKSITYKTPTVCVGNLSVGGTGKTPMIEYLIRLMGEKEVAVLSRGYKRRSKGFLVATQNCSVEDLGDEPFQLYKKFPQITIAVDSDRRNGIEQLQNGIKPEVILLDDAFQHRRVKPSFSILLTAYDNLFFNDWYLPTGNLRDSKLEKKRADIIIVTKCPESLLKDERTSIYKRLKPTKNQKVLFCSLKYANVFKNAKGTIELSVLKSEKIALVTGIASPKPLVSHLKGLDVEFKHFEFSDHHYFSNKEIDQFRDFNIILTTEKDYVRLEGRVENVYYLEVAHHFSDEDHSVLERSVMDLI</sequence>
<evidence type="ECO:0000256" key="1">
    <source>
        <dbReference type="ARBA" id="ARBA00002274"/>
    </source>
</evidence>
<reference evidence="14 15" key="1">
    <citation type="submission" date="2018-05" db="EMBL/GenBank/DDBJ databases">
        <title>Complete genome sequence of Flagellimonas aquimarina ECD12 isolated from seaweed Ecklonia cava.</title>
        <authorList>
            <person name="Choi S."/>
            <person name="Seong C."/>
        </authorList>
    </citation>
    <scope>NUCLEOTIDE SEQUENCE [LARGE SCALE GENOMIC DNA]</scope>
    <source>
        <strain evidence="14 15">ECD12</strain>
    </source>
</reference>
<evidence type="ECO:0000256" key="11">
    <source>
        <dbReference type="ARBA" id="ARBA00023098"/>
    </source>
</evidence>
<evidence type="ECO:0000256" key="10">
    <source>
        <dbReference type="ARBA" id="ARBA00022840"/>
    </source>
</evidence>
<dbReference type="InterPro" id="IPR003758">
    <property type="entry name" value="LpxK"/>
</dbReference>
<organism evidence="14 15">
    <name type="scientific">Flagellimonas aquimarina</name>
    <dbReference type="NCBI Taxonomy" id="2201895"/>
    <lineage>
        <taxon>Bacteria</taxon>
        <taxon>Pseudomonadati</taxon>
        <taxon>Bacteroidota</taxon>
        <taxon>Flavobacteriia</taxon>
        <taxon>Flavobacteriales</taxon>
        <taxon>Flavobacteriaceae</taxon>
        <taxon>Flagellimonas</taxon>
    </lineage>
</organism>
<dbReference type="AlphaFoldDB" id="A0A316KVB4"/>
<keyword evidence="6 13" id="KW-0441">Lipid A biosynthesis</keyword>
<dbReference type="NCBIfam" id="TIGR00682">
    <property type="entry name" value="lpxK"/>
    <property type="match status" value="1"/>
</dbReference>
<dbReference type="UniPathway" id="UPA00359">
    <property type="reaction ID" value="UER00482"/>
</dbReference>
<dbReference type="GO" id="GO:0005524">
    <property type="term" value="F:ATP binding"/>
    <property type="evidence" value="ECO:0007669"/>
    <property type="project" value="UniProtKB-UniRule"/>
</dbReference>
<keyword evidence="15" id="KW-1185">Reference proteome</keyword>
<dbReference type="SUPFAM" id="SSF52540">
    <property type="entry name" value="P-loop containing nucleoside triphosphate hydrolases"/>
    <property type="match status" value="1"/>
</dbReference>
<dbReference type="PANTHER" id="PTHR42724:SF1">
    <property type="entry name" value="TETRAACYLDISACCHARIDE 4'-KINASE, MITOCHONDRIAL-RELATED"/>
    <property type="match status" value="1"/>
</dbReference>
<keyword evidence="11 13" id="KW-0443">Lipid metabolism</keyword>
<evidence type="ECO:0000256" key="13">
    <source>
        <dbReference type="HAMAP-Rule" id="MF_00409"/>
    </source>
</evidence>
<dbReference type="RefSeq" id="WP_109665454.1">
    <property type="nucleotide sequence ID" value="NZ_QGEG01000005.1"/>
</dbReference>
<evidence type="ECO:0000256" key="8">
    <source>
        <dbReference type="ARBA" id="ARBA00022741"/>
    </source>
</evidence>
<evidence type="ECO:0000256" key="2">
    <source>
        <dbReference type="ARBA" id="ARBA00004870"/>
    </source>
</evidence>
<dbReference type="EC" id="2.7.1.130" evidence="3 13"/>
<name>A0A316KVB4_9FLAO</name>
<dbReference type="GO" id="GO:0009244">
    <property type="term" value="P:lipopolysaccharide core region biosynthetic process"/>
    <property type="evidence" value="ECO:0007669"/>
    <property type="project" value="TreeGrafter"/>
</dbReference>
<evidence type="ECO:0000256" key="7">
    <source>
        <dbReference type="ARBA" id="ARBA00022679"/>
    </source>
</evidence>
<evidence type="ECO:0000256" key="4">
    <source>
        <dbReference type="ARBA" id="ARBA00016436"/>
    </source>
</evidence>
<evidence type="ECO:0000256" key="3">
    <source>
        <dbReference type="ARBA" id="ARBA00012071"/>
    </source>
</evidence>
<dbReference type="GO" id="GO:0005886">
    <property type="term" value="C:plasma membrane"/>
    <property type="evidence" value="ECO:0007669"/>
    <property type="project" value="TreeGrafter"/>
</dbReference>
<comment type="pathway">
    <text evidence="2 13">Glycolipid biosynthesis; lipid IV(A) biosynthesis; lipid IV(A) from (3R)-3-hydroxytetradecanoyl-[acyl-carrier-protein] and UDP-N-acetyl-alpha-D-glucosamine: step 6/6.</text>
</comment>
<evidence type="ECO:0000313" key="15">
    <source>
        <dbReference type="Proteomes" id="UP000245762"/>
    </source>
</evidence>
<evidence type="ECO:0000256" key="9">
    <source>
        <dbReference type="ARBA" id="ARBA00022777"/>
    </source>
</evidence>
<protein>
    <recommendedName>
        <fullName evidence="4 13">Tetraacyldisaccharide 4'-kinase</fullName>
        <ecNumber evidence="3 13">2.7.1.130</ecNumber>
    </recommendedName>
    <alternativeName>
        <fullName evidence="12 13">Lipid A 4'-kinase</fullName>
    </alternativeName>
</protein>
<keyword evidence="5 13" id="KW-0444">Lipid biosynthesis</keyword>
<feature type="binding site" evidence="13">
    <location>
        <begin position="48"/>
        <end position="55"/>
    </location>
    <ligand>
        <name>ATP</name>
        <dbReference type="ChEBI" id="CHEBI:30616"/>
    </ligand>
</feature>
<dbReference type="OrthoDB" id="9766423at2"/>
<evidence type="ECO:0000256" key="6">
    <source>
        <dbReference type="ARBA" id="ARBA00022556"/>
    </source>
</evidence>
<dbReference type="Proteomes" id="UP000245762">
    <property type="component" value="Unassembled WGS sequence"/>
</dbReference>
<dbReference type="GO" id="GO:0009245">
    <property type="term" value="P:lipid A biosynthetic process"/>
    <property type="evidence" value="ECO:0007669"/>
    <property type="project" value="UniProtKB-UniRule"/>
</dbReference>
<gene>
    <name evidence="13 14" type="primary">lpxK</name>
    <name evidence="14" type="ORF">DKG77_15985</name>
</gene>
<accession>A0A316KVB4</accession>
<evidence type="ECO:0000256" key="5">
    <source>
        <dbReference type="ARBA" id="ARBA00022516"/>
    </source>
</evidence>
<dbReference type="EMBL" id="QGEG01000005">
    <property type="protein sequence ID" value="PWL37501.1"/>
    <property type="molecule type" value="Genomic_DNA"/>
</dbReference>
<keyword evidence="8 13" id="KW-0547">Nucleotide-binding</keyword>
<comment type="similarity">
    <text evidence="13">Belongs to the LpxK family.</text>
</comment>
<evidence type="ECO:0000256" key="12">
    <source>
        <dbReference type="ARBA" id="ARBA00029757"/>
    </source>
</evidence>
<comment type="catalytic activity">
    <reaction evidence="13">
        <text>a lipid A disaccharide + ATP = a lipid IVA + ADP + H(+)</text>
        <dbReference type="Rhea" id="RHEA:67840"/>
        <dbReference type="ChEBI" id="CHEBI:15378"/>
        <dbReference type="ChEBI" id="CHEBI:30616"/>
        <dbReference type="ChEBI" id="CHEBI:176343"/>
        <dbReference type="ChEBI" id="CHEBI:176425"/>
        <dbReference type="ChEBI" id="CHEBI:456216"/>
        <dbReference type="EC" id="2.7.1.130"/>
    </reaction>
</comment>
<dbReference type="GO" id="GO:0009029">
    <property type="term" value="F:lipid-A 4'-kinase activity"/>
    <property type="evidence" value="ECO:0007669"/>
    <property type="project" value="UniProtKB-UniRule"/>
</dbReference>
<comment type="function">
    <text evidence="1 13">Transfers the gamma-phosphate of ATP to the 4'-position of a tetraacyldisaccharide 1-phosphate intermediate (termed DS-1-P) to form tetraacyldisaccharide 1,4'-bis-phosphate (lipid IVA).</text>
</comment>
<keyword evidence="9 13" id="KW-0418">Kinase</keyword>
<keyword evidence="10 13" id="KW-0067">ATP-binding</keyword>
<comment type="caution">
    <text evidence="14">The sequence shown here is derived from an EMBL/GenBank/DDBJ whole genome shotgun (WGS) entry which is preliminary data.</text>
</comment>
<proteinExistence type="inferred from homology"/>
<dbReference type="InterPro" id="IPR027417">
    <property type="entry name" value="P-loop_NTPase"/>
</dbReference>
<dbReference type="PANTHER" id="PTHR42724">
    <property type="entry name" value="TETRAACYLDISACCHARIDE 4'-KINASE"/>
    <property type="match status" value="1"/>
</dbReference>
<evidence type="ECO:0000313" key="14">
    <source>
        <dbReference type="EMBL" id="PWL37501.1"/>
    </source>
</evidence>
<keyword evidence="7 13" id="KW-0808">Transferase</keyword>
<dbReference type="Pfam" id="PF02606">
    <property type="entry name" value="LpxK"/>
    <property type="match status" value="1"/>
</dbReference>